<dbReference type="Pfam" id="PF00931">
    <property type="entry name" value="NB-ARC"/>
    <property type="match status" value="1"/>
</dbReference>
<keyword evidence="2" id="KW-0547">Nucleotide-binding</keyword>
<dbReference type="InterPro" id="IPR027417">
    <property type="entry name" value="P-loop_NTPase"/>
</dbReference>
<dbReference type="GO" id="GO:0005524">
    <property type="term" value="F:ATP binding"/>
    <property type="evidence" value="ECO:0007669"/>
    <property type="project" value="UniProtKB-KW"/>
</dbReference>
<dbReference type="Proteomes" id="UP001153076">
    <property type="component" value="Unassembled WGS sequence"/>
</dbReference>
<accession>A0A9Q1QLZ3</accession>
<keyword evidence="3" id="KW-0611">Plant defense</keyword>
<sequence>MEAASTYAIVPFVSGLFNVLVDRLATEKVRKLLMGRHSVIDQLAELRRSVSTISRAVNDAEKKQDNDQDVKDWLDSVKHALYDAEDLIDEIYTTTTEKQRLKSETQTSQGVADFVSGFAAKLARFATSLDPFFEGIDSRIKNMNEIFGGFSEQIDRLGLIKANLETRESATIRRAPTTSLMREPKVYGRDSERDLIVRILRDGMSEIYDQNASTSQKPYVDIASTRKKILVVAIVGMPGIGKTALAQLIFNDRRVCSMFADCKHGFVSMRPHAGGARDELNSIEGILGACADGSAKYLELFQRVLRRKVAERRFLIVLDNVWEEKFSTSWGNLQCSLQSAAHGSTILVTTCNKNIARRFHPTLTLELPKLSDDDCWNLIKAYALAGPLAARVREGCF</sequence>
<dbReference type="AlphaFoldDB" id="A0A9Q1QLZ3"/>
<proteinExistence type="predicted"/>
<gene>
    <name evidence="8" type="ORF">Cgig2_002846</name>
</gene>
<evidence type="ECO:0000256" key="4">
    <source>
        <dbReference type="ARBA" id="ARBA00022840"/>
    </source>
</evidence>
<feature type="domain" description="NB-ARC" evidence="6">
    <location>
        <begin position="228"/>
        <end position="385"/>
    </location>
</feature>
<evidence type="ECO:0000256" key="3">
    <source>
        <dbReference type="ARBA" id="ARBA00022821"/>
    </source>
</evidence>
<dbReference type="EMBL" id="JAKOGI010000051">
    <property type="protein sequence ID" value="KAJ8446684.1"/>
    <property type="molecule type" value="Genomic_DNA"/>
</dbReference>
<keyword evidence="1" id="KW-0677">Repeat</keyword>
<keyword evidence="4" id="KW-0067">ATP-binding</keyword>
<dbReference type="Gene3D" id="1.20.5.4130">
    <property type="match status" value="1"/>
</dbReference>
<feature type="transmembrane region" description="Helical" evidence="5">
    <location>
        <begin position="229"/>
        <end position="250"/>
    </location>
</feature>
<evidence type="ECO:0000256" key="2">
    <source>
        <dbReference type="ARBA" id="ARBA00022741"/>
    </source>
</evidence>
<dbReference type="Gene3D" id="3.40.50.300">
    <property type="entry name" value="P-loop containing nucleotide triphosphate hydrolases"/>
    <property type="match status" value="1"/>
</dbReference>
<dbReference type="GO" id="GO:0006952">
    <property type="term" value="P:defense response"/>
    <property type="evidence" value="ECO:0007669"/>
    <property type="project" value="UniProtKB-KW"/>
</dbReference>
<dbReference type="InterPro" id="IPR002182">
    <property type="entry name" value="NB-ARC"/>
</dbReference>
<dbReference type="GO" id="GO:0043531">
    <property type="term" value="F:ADP binding"/>
    <property type="evidence" value="ECO:0007669"/>
    <property type="project" value="InterPro"/>
</dbReference>
<dbReference type="PANTHER" id="PTHR36766">
    <property type="entry name" value="PLANT BROAD-SPECTRUM MILDEW RESISTANCE PROTEIN RPW8"/>
    <property type="match status" value="1"/>
</dbReference>
<organism evidence="8 9">
    <name type="scientific">Carnegiea gigantea</name>
    <dbReference type="NCBI Taxonomy" id="171969"/>
    <lineage>
        <taxon>Eukaryota</taxon>
        <taxon>Viridiplantae</taxon>
        <taxon>Streptophyta</taxon>
        <taxon>Embryophyta</taxon>
        <taxon>Tracheophyta</taxon>
        <taxon>Spermatophyta</taxon>
        <taxon>Magnoliopsida</taxon>
        <taxon>eudicotyledons</taxon>
        <taxon>Gunneridae</taxon>
        <taxon>Pentapetalae</taxon>
        <taxon>Caryophyllales</taxon>
        <taxon>Cactineae</taxon>
        <taxon>Cactaceae</taxon>
        <taxon>Cactoideae</taxon>
        <taxon>Echinocereeae</taxon>
        <taxon>Carnegiea</taxon>
    </lineage>
</organism>
<dbReference type="SUPFAM" id="SSF52540">
    <property type="entry name" value="P-loop containing nucleoside triphosphate hydrolases"/>
    <property type="match status" value="1"/>
</dbReference>
<feature type="transmembrane region" description="Helical" evidence="5">
    <location>
        <begin position="6"/>
        <end position="25"/>
    </location>
</feature>
<keyword evidence="5" id="KW-0812">Transmembrane</keyword>
<feature type="domain" description="Disease resistance N-terminal" evidence="7">
    <location>
        <begin position="12"/>
        <end position="100"/>
    </location>
</feature>
<comment type="caution">
    <text evidence="8">The sequence shown here is derived from an EMBL/GenBank/DDBJ whole genome shotgun (WGS) entry which is preliminary data.</text>
</comment>
<evidence type="ECO:0000259" key="7">
    <source>
        <dbReference type="Pfam" id="PF18052"/>
    </source>
</evidence>
<evidence type="ECO:0000313" key="9">
    <source>
        <dbReference type="Proteomes" id="UP001153076"/>
    </source>
</evidence>
<reference evidence="8" key="1">
    <citation type="submission" date="2022-04" db="EMBL/GenBank/DDBJ databases">
        <title>Carnegiea gigantea Genome sequencing and assembly v2.</title>
        <authorList>
            <person name="Copetti D."/>
            <person name="Sanderson M.J."/>
            <person name="Burquez A."/>
            <person name="Wojciechowski M.F."/>
        </authorList>
    </citation>
    <scope>NUCLEOTIDE SEQUENCE</scope>
    <source>
        <strain evidence="8">SGP5-SGP5p</strain>
        <tissue evidence="8">Aerial part</tissue>
    </source>
</reference>
<dbReference type="InterPro" id="IPR041118">
    <property type="entry name" value="Rx_N"/>
</dbReference>
<dbReference type="Pfam" id="PF18052">
    <property type="entry name" value="Rx_N"/>
    <property type="match status" value="1"/>
</dbReference>
<evidence type="ECO:0000259" key="6">
    <source>
        <dbReference type="Pfam" id="PF00931"/>
    </source>
</evidence>
<keyword evidence="5" id="KW-0472">Membrane</keyword>
<keyword evidence="5" id="KW-1133">Transmembrane helix</keyword>
<evidence type="ECO:0000256" key="5">
    <source>
        <dbReference type="SAM" id="Phobius"/>
    </source>
</evidence>
<protein>
    <recommendedName>
        <fullName evidence="10">Disease resistance RPP13-like protein 1</fullName>
    </recommendedName>
</protein>
<dbReference type="PRINTS" id="PR00364">
    <property type="entry name" value="DISEASERSIST"/>
</dbReference>
<name>A0A9Q1QLZ3_9CARY</name>
<keyword evidence="9" id="KW-1185">Reference proteome</keyword>
<evidence type="ECO:0000256" key="1">
    <source>
        <dbReference type="ARBA" id="ARBA00022737"/>
    </source>
</evidence>
<evidence type="ECO:0000313" key="8">
    <source>
        <dbReference type="EMBL" id="KAJ8446684.1"/>
    </source>
</evidence>
<dbReference type="PANTHER" id="PTHR36766:SF40">
    <property type="entry name" value="DISEASE RESISTANCE PROTEIN RGA3"/>
    <property type="match status" value="1"/>
</dbReference>
<dbReference type="OrthoDB" id="1700985at2759"/>
<evidence type="ECO:0008006" key="10">
    <source>
        <dbReference type="Google" id="ProtNLM"/>
    </source>
</evidence>